<organism evidence="1 2">
    <name type="scientific">Vaccinium darrowii</name>
    <dbReference type="NCBI Taxonomy" id="229202"/>
    <lineage>
        <taxon>Eukaryota</taxon>
        <taxon>Viridiplantae</taxon>
        <taxon>Streptophyta</taxon>
        <taxon>Embryophyta</taxon>
        <taxon>Tracheophyta</taxon>
        <taxon>Spermatophyta</taxon>
        <taxon>Magnoliopsida</taxon>
        <taxon>eudicotyledons</taxon>
        <taxon>Gunneridae</taxon>
        <taxon>Pentapetalae</taxon>
        <taxon>asterids</taxon>
        <taxon>Ericales</taxon>
        <taxon>Ericaceae</taxon>
        <taxon>Vaccinioideae</taxon>
        <taxon>Vaccinieae</taxon>
        <taxon>Vaccinium</taxon>
    </lineage>
</organism>
<accession>A0ACB7Y2J2</accession>
<evidence type="ECO:0000313" key="2">
    <source>
        <dbReference type="Proteomes" id="UP000828048"/>
    </source>
</evidence>
<keyword evidence="2" id="KW-1185">Reference proteome</keyword>
<dbReference type="Proteomes" id="UP000828048">
    <property type="component" value="Chromosome 5"/>
</dbReference>
<name>A0ACB7Y2J2_9ERIC</name>
<protein>
    <submittedName>
        <fullName evidence="1">Uncharacterized protein</fullName>
    </submittedName>
</protein>
<comment type="caution">
    <text evidence="1">The sequence shown here is derived from an EMBL/GenBank/DDBJ whole genome shotgun (WGS) entry which is preliminary data.</text>
</comment>
<gene>
    <name evidence="1" type="ORF">Vadar_022174</name>
</gene>
<dbReference type="EMBL" id="CM037155">
    <property type="protein sequence ID" value="KAH7847125.1"/>
    <property type="molecule type" value="Genomic_DNA"/>
</dbReference>
<sequence>MASSSLTAFNPGLSLQLSAIKTLSGTNYEDWKESLEVNLAIMNLDFSIREKAPPKPTAESSVEDKAYHERWEHSNRTCLMIMKYTMDKSIKQCVSDNENAKAYLADIGKHFTKFDKAEKATYMQLLTSTKYDGFSGVREHIMKLTHYFNKLKDMKVELAEDFLVWQIMKSISTQFDGIKSAYNSQKGEWSLSDLTAIVTQEEARAKMEKPERALIVTNDGGSHKKKNFKPGNNSKPNFKKKLEKPIKQAGPTSQVGPKVEVFKGKCNFCRVYGHKRVDCKKFQAWLEKKVPFVPPLVIVSPPVEQQVTPVQEPDVDVEPIVDEEANGEDDDVALKNIDMDDRLDKDLLAEDVPAKLADKDILNANVEELNRQGGNGIKRIDGLGEIALNVVHADQYSCVPRQEAHMALETVELNNESNSNSSHGLDSFVGDSKGPIMVFNHENSKCQESQEPFLDGSISEGPRKVVGKNLLCLDGPIVLDSQNNLRASQLPSIDLHIDLNPKESRKALRKKIRDEVSSPESSEYISNALNAVAHNQSHNLTLSELDATAEVGRILGVEFTNTDLLAMEKLIGMENNRFALLQRSNSSC</sequence>
<evidence type="ECO:0000313" key="1">
    <source>
        <dbReference type="EMBL" id="KAH7847125.1"/>
    </source>
</evidence>
<proteinExistence type="predicted"/>
<reference evidence="1 2" key="1">
    <citation type="journal article" date="2021" name="Hortic Res">
        <title>High-quality reference genome and annotation aids understanding of berry development for evergreen blueberry (Vaccinium darrowii).</title>
        <authorList>
            <person name="Yu J."/>
            <person name="Hulse-Kemp A.M."/>
            <person name="Babiker E."/>
            <person name="Staton M."/>
        </authorList>
    </citation>
    <scope>NUCLEOTIDE SEQUENCE [LARGE SCALE GENOMIC DNA]</scope>
    <source>
        <strain evidence="2">cv. NJ 8807/NJ 8810</strain>
        <tissue evidence="1">Young leaf</tissue>
    </source>
</reference>